<dbReference type="PANTHER" id="PTHR47755:SF1">
    <property type="entry name" value="CELL DIVISION PROTEIN FTSX"/>
    <property type="match status" value="1"/>
</dbReference>
<feature type="transmembrane region" description="Helical" evidence="1">
    <location>
        <begin position="306"/>
        <end position="328"/>
    </location>
</feature>
<dbReference type="InterPro" id="IPR004513">
    <property type="entry name" value="FtsX"/>
</dbReference>
<protein>
    <submittedName>
        <fullName evidence="2">Cell division protein FtsX</fullName>
    </submittedName>
</protein>
<dbReference type="GO" id="GO:0032153">
    <property type="term" value="C:cell division site"/>
    <property type="evidence" value="ECO:0007669"/>
    <property type="project" value="TreeGrafter"/>
</dbReference>
<dbReference type="AlphaFoldDB" id="A0A9W6JXJ4"/>
<evidence type="ECO:0000256" key="1">
    <source>
        <dbReference type="SAM" id="Phobius"/>
    </source>
</evidence>
<feature type="transmembrane region" description="Helical" evidence="1">
    <location>
        <begin position="56"/>
        <end position="78"/>
    </location>
</feature>
<feature type="transmembrane region" description="Helical" evidence="1">
    <location>
        <begin position="265"/>
        <end position="286"/>
    </location>
</feature>
<dbReference type="EMBL" id="BSFM01000010">
    <property type="protein sequence ID" value="GLK83734.1"/>
    <property type="molecule type" value="Genomic_DNA"/>
</dbReference>
<dbReference type="Proteomes" id="UP001143330">
    <property type="component" value="Unassembled WGS sequence"/>
</dbReference>
<keyword evidence="2" id="KW-0132">Cell division</keyword>
<dbReference type="PANTHER" id="PTHR47755">
    <property type="entry name" value="CELL DIVISION PROTEIN FTSX"/>
    <property type="match status" value="1"/>
</dbReference>
<accession>A0A9W6JXJ4</accession>
<keyword evidence="2" id="KW-0131">Cell cycle</keyword>
<name>A0A9W6JXJ4_9HYPH</name>
<keyword evidence="1" id="KW-0812">Transmembrane</keyword>
<feature type="transmembrane region" description="Helical" evidence="1">
    <location>
        <begin position="201"/>
        <end position="225"/>
    </location>
</feature>
<sequence length="336" mass="34328">MTEVHQISAPDSAAQNGLWARIRALLPGGRTGEAGVGRHSRTPHAIVPSATVTGGALVAVVAIMTFLAGITIGSVAAVRSVASEWTSDIARETTIQVKPGGGLDVEAALAKAVNVAKATSGVAEARALDAKETARLLEPWLGTGLDVSSLPVPRLVAVTLAPDAGPETAETLRAALAEQVPSASFDDHRQWTQRLSTTARVVVAIGLAVLGLVAAATVLCVVFATRAAVDAARPIVEVLHFVGARDGFIAAEFQHHFLAVGLKGGALGGGIAIAVFFLASTLPHWIGTGTPADTLVGVMTLDLRGYGGILGASVLVALVTAVTSRITVYRTLRGIS</sequence>
<gene>
    <name evidence="2" type="primary">ftsX</name>
    <name evidence="2" type="ORF">GCM10017653_18030</name>
</gene>
<keyword evidence="1" id="KW-0472">Membrane</keyword>
<reference evidence="2" key="1">
    <citation type="journal article" date="2014" name="Int. J. Syst. Evol. Microbiol.">
        <title>Complete genome sequence of Corynebacterium casei LMG S-19264T (=DSM 44701T), isolated from a smear-ripened cheese.</title>
        <authorList>
            <consortium name="US DOE Joint Genome Institute (JGI-PGF)"/>
            <person name="Walter F."/>
            <person name="Albersmeier A."/>
            <person name="Kalinowski J."/>
            <person name="Ruckert C."/>
        </authorList>
    </citation>
    <scope>NUCLEOTIDE SEQUENCE</scope>
    <source>
        <strain evidence="2">VKM B-2789</strain>
    </source>
</reference>
<keyword evidence="1" id="KW-1133">Transmembrane helix</keyword>
<dbReference type="GO" id="GO:0051301">
    <property type="term" value="P:cell division"/>
    <property type="evidence" value="ECO:0007669"/>
    <property type="project" value="UniProtKB-KW"/>
</dbReference>
<proteinExistence type="predicted"/>
<organism evidence="2 3">
    <name type="scientific">Ancylobacter defluvii</name>
    <dbReference type="NCBI Taxonomy" id="1282440"/>
    <lineage>
        <taxon>Bacteria</taxon>
        <taxon>Pseudomonadati</taxon>
        <taxon>Pseudomonadota</taxon>
        <taxon>Alphaproteobacteria</taxon>
        <taxon>Hyphomicrobiales</taxon>
        <taxon>Xanthobacteraceae</taxon>
        <taxon>Ancylobacter</taxon>
    </lineage>
</organism>
<comment type="caution">
    <text evidence="2">The sequence shown here is derived from an EMBL/GenBank/DDBJ whole genome shotgun (WGS) entry which is preliminary data.</text>
</comment>
<reference evidence="2" key="2">
    <citation type="submission" date="2023-01" db="EMBL/GenBank/DDBJ databases">
        <authorList>
            <person name="Sun Q."/>
            <person name="Evtushenko L."/>
        </authorList>
    </citation>
    <scope>NUCLEOTIDE SEQUENCE</scope>
    <source>
        <strain evidence="2">VKM B-2789</strain>
    </source>
</reference>
<keyword evidence="3" id="KW-1185">Reference proteome</keyword>
<evidence type="ECO:0000313" key="2">
    <source>
        <dbReference type="EMBL" id="GLK83734.1"/>
    </source>
</evidence>
<dbReference type="GO" id="GO:0016020">
    <property type="term" value="C:membrane"/>
    <property type="evidence" value="ECO:0007669"/>
    <property type="project" value="InterPro"/>
</dbReference>
<evidence type="ECO:0000313" key="3">
    <source>
        <dbReference type="Proteomes" id="UP001143330"/>
    </source>
</evidence>